<keyword evidence="2" id="KW-1133">Transmembrane helix</keyword>
<keyword evidence="4" id="KW-1185">Reference proteome</keyword>
<evidence type="ECO:0000313" key="3">
    <source>
        <dbReference type="EMBL" id="SMG54964.1"/>
    </source>
</evidence>
<feature type="compositionally biased region" description="Basic and acidic residues" evidence="1">
    <location>
        <begin position="31"/>
        <end position="40"/>
    </location>
</feature>
<dbReference type="AlphaFoldDB" id="A0A1X7LN72"/>
<keyword evidence="2" id="KW-0812">Transmembrane</keyword>
<accession>A0A1X7LN72</accession>
<feature type="transmembrane region" description="Helical" evidence="2">
    <location>
        <begin position="90"/>
        <end position="110"/>
    </location>
</feature>
<reference evidence="4" key="1">
    <citation type="submission" date="2017-04" db="EMBL/GenBank/DDBJ databases">
        <authorList>
            <person name="Varghese N."/>
            <person name="Submissions S."/>
        </authorList>
    </citation>
    <scope>NUCLEOTIDE SEQUENCE [LARGE SCALE GENOMIC DNA]</scope>
    <source>
        <strain evidence="4">LMG 29540</strain>
    </source>
</reference>
<name>A0A1X7LN72_9BURK</name>
<keyword evidence="2" id="KW-0472">Membrane</keyword>
<dbReference type="EMBL" id="FXAT01000007">
    <property type="protein sequence ID" value="SMG54964.1"/>
    <property type="molecule type" value="Genomic_DNA"/>
</dbReference>
<dbReference type="Proteomes" id="UP000193228">
    <property type="component" value="Unassembled WGS sequence"/>
</dbReference>
<evidence type="ECO:0000256" key="1">
    <source>
        <dbReference type="SAM" id="MobiDB-lite"/>
    </source>
</evidence>
<evidence type="ECO:0000256" key="2">
    <source>
        <dbReference type="SAM" id="Phobius"/>
    </source>
</evidence>
<gene>
    <name evidence="3" type="ORF">SAMN06265784_10761</name>
</gene>
<feature type="transmembrane region" description="Helical" evidence="2">
    <location>
        <begin position="62"/>
        <end position="84"/>
    </location>
</feature>
<feature type="region of interest" description="Disordered" evidence="1">
    <location>
        <begin position="19"/>
        <end position="40"/>
    </location>
</feature>
<evidence type="ECO:0000313" key="4">
    <source>
        <dbReference type="Proteomes" id="UP000193228"/>
    </source>
</evidence>
<proteinExistence type="predicted"/>
<dbReference type="OrthoDB" id="9799209at2"/>
<sequence length="149" mass="16276">MKEIRKVLESFLGSAHFGEDPTSIAGVPTDRAGEEETKRERRAAQERLVADLALVQSRSDKYFQLCVAMVAIMFLGGCLLVFLYRDNVPAITALFAATGVTLSALASLVFKFWKGKVFSGTILVLVRNLPPEDLREVIGVFAGRLGEIG</sequence>
<organism evidence="3 4">
    <name type="scientific">Paraburkholderia susongensis</name>
    <dbReference type="NCBI Taxonomy" id="1515439"/>
    <lineage>
        <taxon>Bacteria</taxon>
        <taxon>Pseudomonadati</taxon>
        <taxon>Pseudomonadota</taxon>
        <taxon>Betaproteobacteria</taxon>
        <taxon>Burkholderiales</taxon>
        <taxon>Burkholderiaceae</taxon>
        <taxon>Paraburkholderia</taxon>
    </lineage>
</organism>
<protein>
    <submittedName>
        <fullName evidence="3">Uncharacterized protein</fullName>
    </submittedName>
</protein>
<dbReference type="STRING" id="1515439.SAMN06265784_10761"/>